<protein>
    <submittedName>
        <fullName evidence="3">Uncharacterized protein</fullName>
    </submittedName>
</protein>
<gene>
    <name evidence="3" type="ORF">COCVIDRAFT_92666</name>
</gene>
<evidence type="ECO:0000256" key="1">
    <source>
        <dbReference type="ARBA" id="ARBA00022741"/>
    </source>
</evidence>
<dbReference type="SUPFAM" id="SSF52540">
    <property type="entry name" value="P-loop containing nucleoside triphosphate hydrolases"/>
    <property type="match status" value="1"/>
</dbReference>
<dbReference type="RefSeq" id="XP_014559145.1">
    <property type="nucleotide sequence ID" value="XM_014703659.1"/>
</dbReference>
<accession>W7ER40</accession>
<dbReference type="GO" id="GO:0005525">
    <property type="term" value="F:GTP binding"/>
    <property type="evidence" value="ECO:0007669"/>
    <property type="project" value="UniProtKB-KW"/>
</dbReference>
<sequence>MLLLGDTECGKACLARAWTSSQHSTPGSVTSAIPNTGKTVVNIRGCGIGLDVWDIGTAEDFSKTERQEILRRDFDGNTHVLLICVDINKPNDFVDTACTCNAKARDYFPDVPRVLVGCNNDLRLGTSERKNLKSQHIPPFASSWGHKLAASIHALAYFEVSKSDNQGSSDLFDFVGAYMLRYTVK</sequence>
<keyword evidence="4" id="KW-1185">Reference proteome</keyword>
<dbReference type="InterPro" id="IPR003578">
    <property type="entry name" value="Small_GTPase_Rho"/>
</dbReference>
<evidence type="ECO:0000256" key="2">
    <source>
        <dbReference type="ARBA" id="ARBA00023134"/>
    </source>
</evidence>
<dbReference type="Gene3D" id="3.40.50.300">
    <property type="entry name" value="P-loop containing nucleotide triphosphate hydrolases"/>
    <property type="match status" value="1"/>
</dbReference>
<dbReference type="OrthoDB" id="3693778at2759"/>
<dbReference type="InterPro" id="IPR001806">
    <property type="entry name" value="Small_GTPase"/>
</dbReference>
<dbReference type="PANTHER" id="PTHR24072">
    <property type="entry name" value="RHO FAMILY GTPASE"/>
    <property type="match status" value="1"/>
</dbReference>
<keyword evidence="1" id="KW-0547">Nucleotide-binding</keyword>
<dbReference type="EMBL" id="KI968712">
    <property type="protein sequence ID" value="EUN29564.1"/>
    <property type="molecule type" value="Genomic_DNA"/>
</dbReference>
<evidence type="ECO:0000313" key="3">
    <source>
        <dbReference type="EMBL" id="EUN29564.1"/>
    </source>
</evidence>
<organism evidence="3 4">
    <name type="scientific">Bipolaris victoriae (strain FI3)</name>
    <name type="common">Victoria blight of oats agent</name>
    <name type="synonym">Cochliobolus victoriae</name>
    <dbReference type="NCBI Taxonomy" id="930091"/>
    <lineage>
        <taxon>Eukaryota</taxon>
        <taxon>Fungi</taxon>
        <taxon>Dikarya</taxon>
        <taxon>Ascomycota</taxon>
        <taxon>Pezizomycotina</taxon>
        <taxon>Dothideomycetes</taxon>
        <taxon>Pleosporomycetidae</taxon>
        <taxon>Pleosporales</taxon>
        <taxon>Pleosporineae</taxon>
        <taxon>Pleosporaceae</taxon>
        <taxon>Bipolaris</taxon>
    </lineage>
</organism>
<proteinExistence type="predicted"/>
<dbReference type="AlphaFoldDB" id="W7ER40"/>
<evidence type="ECO:0000313" key="4">
    <source>
        <dbReference type="Proteomes" id="UP000054337"/>
    </source>
</evidence>
<dbReference type="GO" id="GO:0003924">
    <property type="term" value="F:GTPase activity"/>
    <property type="evidence" value="ECO:0007669"/>
    <property type="project" value="InterPro"/>
</dbReference>
<dbReference type="SMART" id="SM00174">
    <property type="entry name" value="RHO"/>
    <property type="match status" value="1"/>
</dbReference>
<dbReference type="GeneID" id="26259577"/>
<name>W7ER40_BIPV3</name>
<dbReference type="GO" id="GO:0007264">
    <property type="term" value="P:small GTPase-mediated signal transduction"/>
    <property type="evidence" value="ECO:0007669"/>
    <property type="project" value="InterPro"/>
</dbReference>
<dbReference type="Pfam" id="PF00071">
    <property type="entry name" value="Ras"/>
    <property type="match status" value="1"/>
</dbReference>
<dbReference type="HOGENOM" id="CLU_1461066_0_0_1"/>
<dbReference type="Proteomes" id="UP000054337">
    <property type="component" value="Unassembled WGS sequence"/>
</dbReference>
<keyword evidence="2" id="KW-0342">GTP-binding</keyword>
<reference evidence="3 4" key="1">
    <citation type="journal article" date="2013" name="PLoS Genet.">
        <title>Comparative genome structure, secondary metabolite, and effector coding capacity across Cochliobolus pathogens.</title>
        <authorList>
            <person name="Condon B.J."/>
            <person name="Leng Y."/>
            <person name="Wu D."/>
            <person name="Bushley K.E."/>
            <person name="Ohm R.A."/>
            <person name="Otillar R."/>
            <person name="Martin J."/>
            <person name="Schackwitz W."/>
            <person name="Grimwood J."/>
            <person name="MohdZainudin N."/>
            <person name="Xue C."/>
            <person name="Wang R."/>
            <person name="Manning V.A."/>
            <person name="Dhillon B."/>
            <person name="Tu Z.J."/>
            <person name="Steffenson B.J."/>
            <person name="Salamov A."/>
            <person name="Sun H."/>
            <person name="Lowry S."/>
            <person name="LaButti K."/>
            <person name="Han J."/>
            <person name="Copeland A."/>
            <person name="Lindquist E."/>
            <person name="Barry K."/>
            <person name="Schmutz J."/>
            <person name="Baker S.E."/>
            <person name="Ciuffetti L.M."/>
            <person name="Grigoriev I.V."/>
            <person name="Zhong S."/>
            <person name="Turgeon B.G."/>
        </authorList>
    </citation>
    <scope>NUCLEOTIDE SEQUENCE [LARGE SCALE GENOMIC DNA]</scope>
    <source>
        <strain evidence="3 4">FI3</strain>
    </source>
</reference>
<dbReference type="InterPro" id="IPR027417">
    <property type="entry name" value="P-loop_NTPase"/>
</dbReference>